<name>A0A4Z2GRW8_9TELE</name>
<dbReference type="EMBL" id="SRLO01000444">
    <property type="protein sequence ID" value="TNN55865.1"/>
    <property type="molecule type" value="Genomic_DNA"/>
</dbReference>
<dbReference type="AlphaFoldDB" id="A0A4Z2GRW8"/>
<evidence type="ECO:0000256" key="1">
    <source>
        <dbReference type="SAM" id="MobiDB-lite"/>
    </source>
</evidence>
<feature type="compositionally biased region" description="Basic and acidic residues" evidence="1">
    <location>
        <begin position="12"/>
        <end position="24"/>
    </location>
</feature>
<feature type="compositionally biased region" description="Polar residues" evidence="1">
    <location>
        <begin position="55"/>
        <end position="66"/>
    </location>
</feature>
<sequence>MPLFDGQQHMDGTLKKTLHQDRSVSQEYGLPPSPHPSVGMPAFGVKPTGAKKENNTSNTACAQQAASFRPDAAPTPKPRPHYGQNSQ</sequence>
<organism evidence="2 3">
    <name type="scientific">Liparis tanakae</name>
    <name type="common">Tanaka's snailfish</name>
    <dbReference type="NCBI Taxonomy" id="230148"/>
    <lineage>
        <taxon>Eukaryota</taxon>
        <taxon>Metazoa</taxon>
        <taxon>Chordata</taxon>
        <taxon>Craniata</taxon>
        <taxon>Vertebrata</taxon>
        <taxon>Euteleostomi</taxon>
        <taxon>Actinopterygii</taxon>
        <taxon>Neopterygii</taxon>
        <taxon>Teleostei</taxon>
        <taxon>Neoteleostei</taxon>
        <taxon>Acanthomorphata</taxon>
        <taxon>Eupercaria</taxon>
        <taxon>Perciformes</taxon>
        <taxon>Cottioidei</taxon>
        <taxon>Cottales</taxon>
        <taxon>Liparidae</taxon>
        <taxon>Liparis</taxon>
    </lineage>
</organism>
<dbReference type="Proteomes" id="UP000314294">
    <property type="component" value="Unassembled WGS sequence"/>
</dbReference>
<accession>A0A4Z2GRW8</accession>
<protein>
    <submittedName>
        <fullName evidence="2">Uncharacterized protein</fullName>
    </submittedName>
</protein>
<reference evidence="2 3" key="1">
    <citation type="submission" date="2019-03" db="EMBL/GenBank/DDBJ databases">
        <title>First draft genome of Liparis tanakae, snailfish: a comprehensive survey of snailfish specific genes.</title>
        <authorList>
            <person name="Kim W."/>
            <person name="Song I."/>
            <person name="Jeong J.-H."/>
            <person name="Kim D."/>
            <person name="Kim S."/>
            <person name="Ryu S."/>
            <person name="Song J.Y."/>
            <person name="Lee S.K."/>
        </authorList>
    </citation>
    <scope>NUCLEOTIDE SEQUENCE [LARGE SCALE GENOMIC DNA]</scope>
    <source>
        <tissue evidence="2">Muscle</tissue>
    </source>
</reference>
<comment type="caution">
    <text evidence="2">The sequence shown here is derived from an EMBL/GenBank/DDBJ whole genome shotgun (WGS) entry which is preliminary data.</text>
</comment>
<evidence type="ECO:0000313" key="3">
    <source>
        <dbReference type="Proteomes" id="UP000314294"/>
    </source>
</evidence>
<gene>
    <name evidence="2" type="ORF">EYF80_033943</name>
</gene>
<proteinExistence type="predicted"/>
<feature type="region of interest" description="Disordered" evidence="1">
    <location>
        <begin position="1"/>
        <end position="87"/>
    </location>
</feature>
<evidence type="ECO:0000313" key="2">
    <source>
        <dbReference type="EMBL" id="TNN55865.1"/>
    </source>
</evidence>
<keyword evidence="3" id="KW-1185">Reference proteome</keyword>